<dbReference type="InterPro" id="IPR043545">
    <property type="entry name" value="GRIP1/2"/>
</dbReference>
<dbReference type="Pfam" id="PF00595">
    <property type="entry name" value="PDZ"/>
    <property type="match status" value="5"/>
</dbReference>
<accession>A0A1D1V1T6</accession>
<evidence type="ECO:0000259" key="5">
    <source>
        <dbReference type="PROSITE" id="PS50106"/>
    </source>
</evidence>
<dbReference type="Gene3D" id="2.30.42.10">
    <property type="match status" value="5"/>
</dbReference>
<evidence type="ECO:0000313" key="6">
    <source>
        <dbReference type="EMBL" id="GAU93547.1"/>
    </source>
</evidence>
<dbReference type="PANTHER" id="PTHR46227:SF2">
    <property type="entry name" value="FI03335P"/>
    <property type="match status" value="1"/>
</dbReference>
<dbReference type="CDD" id="cd06685">
    <property type="entry name" value="PDZ7_GRIP1-2-like"/>
    <property type="match status" value="1"/>
</dbReference>
<dbReference type="GO" id="GO:0098887">
    <property type="term" value="P:neurotransmitter receptor transport, endosome to postsynaptic membrane"/>
    <property type="evidence" value="ECO:0007669"/>
    <property type="project" value="TreeGrafter"/>
</dbReference>
<feature type="region of interest" description="Disordered" evidence="4">
    <location>
        <begin position="364"/>
        <end position="384"/>
    </location>
</feature>
<reference evidence="6 7" key="1">
    <citation type="journal article" date="2016" name="Nat. Commun.">
        <title>Extremotolerant tardigrade genome and improved radiotolerance of human cultured cells by tardigrade-unique protein.</title>
        <authorList>
            <person name="Hashimoto T."/>
            <person name="Horikawa D.D."/>
            <person name="Saito Y."/>
            <person name="Kuwahara H."/>
            <person name="Kozuka-Hata H."/>
            <person name="Shin-I T."/>
            <person name="Minakuchi Y."/>
            <person name="Ohishi K."/>
            <person name="Motoyama A."/>
            <person name="Aizu T."/>
            <person name="Enomoto A."/>
            <person name="Kondo K."/>
            <person name="Tanaka S."/>
            <person name="Hara Y."/>
            <person name="Koshikawa S."/>
            <person name="Sagara H."/>
            <person name="Miura T."/>
            <person name="Yokobori S."/>
            <person name="Miyagawa K."/>
            <person name="Suzuki Y."/>
            <person name="Kubo T."/>
            <person name="Oyama M."/>
            <person name="Kohara Y."/>
            <person name="Fujiyama A."/>
            <person name="Arakawa K."/>
            <person name="Katayama T."/>
            <person name="Toyoda A."/>
            <person name="Kunieda T."/>
        </authorList>
    </citation>
    <scope>NUCLEOTIDE SEQUENCE [LARGE SCALE GENOMIC DNA]</scope>
    <source>
        <strain evidence="6 7">YOKOZUNA-1</strain>
    </source>
</reference>
<evidence type="ECO:0000256" key="1">
    <source>
        <dbReference type="ARBA" id="ARBA00004496"/>
    </source>
</evidence>
<gene>
    <name evidence="6" type="primary">RvY_05473-1</name>
    <name evidence="6" type="synonym">RvY_05473.1</name>
    <name evidence="6" type="ORF">RvY_05473</name>
</gene>
<comment type="caution">
    <text evidence="6">The sequence shown here is derived from an EMBL/GenBank/DDBJ whole genome shotgun (WGS) entry which is preliminary data.</text>
</comment>
<dbReference type="AlphaFoldDB" id="A0A1D1V1T6"/>
<evidence type="ECO:0000256" key="3">
    <source>
        <dbReference type="ARBA" id="ARBA00022737"/>
    </source>
</evidence>
<evidence type="ECO:0000256" key="4">
    <source>
        <dbReference type="SAM" id="MobiDB-lite"/>
    </source>
</evidence>
<dbReference type="Proteomes" id="UP000186922">
    <property type="component" value="Unassembled WGS sequence"/>
</dbReference>
<feature type="region of interest" description="Disordered" evidence="4">
    <location>
        <begin position="436"/>
        <end position="479"/>
    </location>
</feature>
<keyword evidence="7" id="KW-1185">Reference proteome</keyword>
<comment type="subcellular location">
    <subcellularLocation>
        <location evidence="1">Cytoplasm</location>
    </subcellularLocation>
</comment>
<dbReference type="SMART" id="SM00228">
    <property type="entry name" value="PDZ"/>
    <property type="match status" value="5"/>
</dbReference>
<keyword evidence="2" id="KW-0963">Cytoplasm</keyword>
<feature type="domain" description="PDZ" evidence="5">
    <location>
        <begin position="488"/>
        <end position="553"/>
    </location>
</feature>
<dbReference type="GO" id="GO:0005737">
    <property type="term" value="C:cytoplasm"/>
    <property type="evidence" value="ECO:0007669"/>
    <property type="project" value="UniProtKB-SubCell"/>
</dbReference>
<dbReference type="InterPro" id="IPR036034">
    <property type="entry name" value="PDZ_sf"/>
</dbReference>
<organism evidence="6 7">
    <name type="scientific">Ramazzottius varieornatus</name>
    <name type="common">Water bear</name>
    <name type="synonym">Tardigrade</name>
    <dbReference type="NCBI Taxonomy" id="947166"/>
    <lineage>
        <taxon>Eukaryota</taxon>
        <taxon>Metazoa</taxon>
        <taxon>Ecdysozoa</taxon>
        <taxon>Tardigrada</taxon>
        <taxon>Eutardigrada</taxon>
        <taxon>Parachela</taxon>
        <taxon>Hypsibioidea</taxon>
        <taxon>Ramazzottiidae</taxon>
        <taxon>Ramazzottius</taxon>
    </lineage>
</organism>
<feature type="domain" description="PDZ" evidence="5">
    <location>
        <begin position="147"/>
        <end position="234"/>
    </location>
</feature>
<dbReference type="OrthoDB" id="75502at2759"/>
<dbReference type="SUPFAM" id="SSF50156">
    <property type="entry name" value="PDZ domain-like"/>
    <property type="match status" value="5"/>
</dbReference>
<dbReference type="InterPro" id="IPR001478">
    <property type="entry name" value="PDZ"/>
</dbReference>
<feature type="domain" description="PDZ" evidence="5">
    <location>
        <begin position="766"/>
        <end position="848"/>
    </location>
</feature>
<proteinExistence type="predicted"/>
<feature type="compositionally biased region" description="Polar residues" evidence="4">
    <location>
        <begin position="367"/>
        <end position="382"/>
    </location>
</feature>
<feature type="region of interest" description="Disordered" evidence="4">
    <location>
        <begin position="577"/>
        <end position="619"/>
    </location>
</feature>
<feature type="domain" description="PDZ" evidence="5">
    <location>
        <begin position="248"/>
        <end position="326"/>
    </location>
</feature>
<name>A0A1D1V1T6_RAMVA</name>
<evidence type="ECO:0000313" key="7">
    <source>
        <dbReference type="Proteomes" id="UP000186922"/>
    </source>
</evidence>
<evidence type="ECO:0000256" key="2">
    <source>
        <dbReference type="ARBA" id="ARBA00022490"/>
    </source>
</evidence>
<keyword evidence="3" id="KW-0677">Repeat</keyword>
<feature type="domain" description="PDZ" evidence="5">
    <location>
        <begin position="44"/>
        <end position="124"/>
    </location>
</feature>
<dbReference type="STRING" id="947166.A0A1D1V1T6"/>
<dbReference type="PROSITE" id="PS50106">
    <property type="entry name" value="PDZ"/>
    <property type="match status" value="5"/>
</dbReference>
<protein>
    <recommendedName>
        <fullName evidence="5">PDZ domain-containing protein</fullName>
    </recommendedName>
</protein>
<dbReference type="EMBL" id="BDGG01000002">
    <property type="protein sequence ID" value="GAU93547.1"/>
    <property type="molecule type" value="Genomic_DNA"/>
</dbReference>
<dbReference type="PANTHER" id="PTHR46227">
    <property type="entry name" value="GLUTAMATE RECEPTOR-INTERACTING PROTEIN GRIP"/>
    <property type="match status" value="1"/>
</dbReference>
<sequence length="877" mass="96318">MPAWRPSCLRPENDCLPRSTKDVDGEERPFLTTDISDARCDTVVIELYRRDPGSGIGVIVTGGADRNEYPRISQIKPGSLADRCDLLECGDFLVSVNGQTTADLVHDEIINLLRQAGQHLRLEVKFPLPSFPTIRRNDSRFIQKETSIVVIKENDNFGMTIRGGLRGGDGDGRSPYFITRIRPGSPADRDGLFRVGDRITAVDGVSVDGIPHAQLISILRRAPLSARFTLQYDVQVIDAVVNANGPLYVEIDRAGARMGTGKPLGIQILSSRSGDDNRTLIIDSIVPASIADRCGALAAGDHILSIEAVPCENMTIPEAIQLIETTQLPTLNMLILPASVVRKEHNAQLPAMDSTLIRRNQHKTENNHNNLYAKSGTKISGRNSDHDAQVTIGRTNFRNQSPPPLPRPPEALYQQVVKEMKGFNKDPPIIKNALIPGKSAGLTDSTHTQPTPAPNRDAFSQHKEADDASSDGSLYEKTMEDGDPLSFLVTIERRKNEPWGIAFAYRRQKDVTDIQIQSLETGGIAQRTEALKAGDIVSSINGRPMRNQSLVDAYWQLNSYDIATLKILRKNELSKIESRHSPNSTASVDSAVESWESNVKPPHKPNQNGNHFAPPRTVQYGIPQSMSAHHVKEVDSVSLRFRGSDSIPERLESFSTNSKPAYREAENLKNSVEMMDQILSLNDVMAERRGLGSKKPAPSMNNGQSPNPALALDSLLEDLVSMRSQPLPATIRRVKFQSPTGPSPSMPSEGSSSAVMVALGKASTFDMLLNKDPYYEDFGFSLSDGAFERGVYVNRIRPNGPAEASGLKPCDQILTVNKTDVRDLDCCLAVPLIASSGDQIRLLVSRRTLNKRIVKGDEAEDLPSRSRDINVLESDML</sequence>